<dbReference type="PANTHER" id="PTHR22911:SF6">
    <property type="entry name" value="SOLUTE CARRIER FAMILY 35 MEMBER G1"/>
    <property type="match status" value="1"/>
</dbReference>
<evidence type="ECO:0000313" key="18">
    <source>
        <dbReference type="Proteomes" id="UP000009022"/>
    </source>
</evidence>
<dbReference type="HOGENOM" id="CLU_032828_1_2_1"/>
<evidence type="ECO:0000256" key="6">
    <source>
        <dbReference type="ARBA" id="ARBA00022824"/>
    </source>
</evidence>
<feature type="transmembrane region" description="Helical" evidence="15">
    <location>
        <begin position="47"/>
        <end position="67"/>
    </location>
</feature>
<name>B3RRI5_TRIAD</name>
<comment type="subcellular location">
    <subcellularLocation>
        <location evidence="2">Cell membrane</location>
        <topology evidence="2">Multi-pass membrane protein</topology>
    </subcellularLocation>
    <subcellularLocation>
        <location evidence="1">Endoplasmic reticulum membrane</location>
        <topology evidence="1">Multi-pass membrane protein</topology>
    </subcellularLocation>
</comment>
<comment type="similarity">
    <text evidence="10">Belongs to the TMEM20 family.</text>
</comment>
<dbReference type="GO" id="GO:0016020">
    <property type="term" value="C:membrane"/>
    <property type="evidence" value="ECO:0000318"/>
    <property type="project" value="GO_Central"/>
</dbReference>
<evidence type="ECO:0000259" key="16">
    <source>
        <dbReference type="Pfam" id="PF00892"/>
    </source>
</evidence>
<dbReference type="Pfam" id="PF00892">
    <property type="entry name" value="EamA"/>
    <property type="match status" value="2"/>
</dbReference>
<proteinExistence type="inferred from homology"/>
<reference evidence="17 18" key="1">
    <citation type="journal article" date="2008" name="Nature">
        <title>The Trichoplax genome and the nature of placozoans.</title>
        <authorList>
            <person name="Srivastava M."/>
            <person name="Begovic E."/>
            <person name="Chapman J."/>
            <person name="Putnam N.H."/>
            <person name="Hellsten U."/>
            <person name="Kawashima T."/>
            <person name="Kuo A."/>
            <person name="Mitros T."/>
            <person name="Salamov A."/>
            <person name="Carpenter M.L."/>
            <person name="Signorovitch A.Y."/>
            <person name="Moreno M.A."/>
            <person name="Kamm K."/>
            <person name="Grimwood J."/>
            <person name="Schmutz J."/>
            <person name="Shapiro H."/>
            <person name="Grigoriev I.V."/>
            <person name="Buss L.W."/>
            <person name="Schierwater B."/>
            <person name="Dellaporta S.L."/>
            <person name="Rokhsar D.S."/>
        </authorList>
    </citation>
    <scope>NUCLEOTIDE SEQUENCE [LARGE SCALE GENOMIC DNA]</scope>
    <source>
        <strain evidence="17 18">Grell-BS-1999</strain>
    </source>
</reference>
<evidence type="ECO:0000256" key="3">
    <source>
        <dbReference type="ARBA" id="ARBA00022475"/>
    </source>
</evidence>
<evidence type="ECO:0000256" key="1">
    <source>
        <dbReference type="ARBA" id="ARBA00004477"/>
    </source>
</evidence>
<feature type="transmembrane region" description="Helical" evidence="15">
    <location>
        <begin position="167"/>
        <end position="187"/>
    </location>
</feature>
<keyword evidence="4 15" id="KW-0812">Transmembrane</keyword>
<feature type="transmembrane region" description="Helical" evidence="15">
    <location>
        <begin position="135"/>
        <end position="155"/>
    </location>
</feature>
<dbReference type="OrthoDB" id="306876at2759"/>
<dbReference type="KEGG" id="tad:TRIADDRAFT_54251"/>
<dbReference type="EMBL" id="DS985243">
    <property type="protein sequence ID" value="EDV26351.1"/>
    <property type="molecule type" value="Genomic_DNA"/>
</dbReference>
<evidence type="ECO:0000256" key="9">
    <source>
        <dbReference type="ARBA" id="ARBA00059734"/>
    </source>
</evidence>
<keyword evidence="18" id="KW-1185">Reference proteome</keyword>
<keyword evidence="7 15" id="KW-1133">Transmembrane helix</keyword>
<dbReference type="Gene3D" id="1.10.3730.20">
    <property type="match status" value="1"/>
</dbReference>
<dbReference type="PhylomeDB" id="B3RRI5"/>
<feature type="transmembrane region" description="Helical" evidence="15">
    <location>
        <begin position="7"/>
        <end position="27"/>
    </location>
</feature>
<dbReference type="GeneID" id="6751562"/>
<feature type="domain" description="EamA" evidence="16">
    <location>
        <begin position="139"/>
        <end position="266"/>
    </location>
</feature>
<dbReference type="PANTHER" id="PTHR22911">
    <property type="entry name" value="ACYL-MALONYL CONDENSING ENZYME-RELATED"/>
    <property type="match status" value="1"/>
</dbReference>
<dbReference type="SUPFAM" id="SSF103481">
    <property type="entry name" value="Multidrug resistance efflux transporter EmrE"/>
    <property type="match status" value="2"/>
</dbReference>
<feature type="region of interest" description="Disordered" evidence="14">
    <location>
        <begin position="285"/>
        <end position="304"/>
    </location>
</feature>
<evidence type="ECO:0000256" key="10">
    <source>
        <dbReference type="ARBA" id="ARBA00061618"/>
    </source>
</evidence>
<feature type="compositionally biased region" description="Polar residues" evidence="14">
    <location>
        <begin position="285"/>
        <end position="297"/>
    </location>
</feature>
<evidence type="ECO:0000256" key="11">
    <source>
        <dbReference type="ARBA" id="ARBA00064541"/>
    </source>
</evidence>
<keyword evidence="5" id="KW-0677">Repeat</keyword>
<dbReference type="CTD" id="6751562"/>
<dbReference type="AlphaFoldDB" id="B3RRI5"/>
<feature type="transmembrane region" description="Helical" evidence="15">
    <location>
        <begin position="226"/>
        <end position="246"/>
    </location>
</feature>
<evidence type="ECO:0000256" key="13">
    <source>
        <dbReference type="ARBA" id="ARBA00082789"/>
    </source>
</evidence>
<comment type="subunit">
    <text evidence="11">Interacts with STIM1; stimulated by depletion of intracellular calcium. Interacts with ORAI1. Interacts with the plasma membrane calcium-transporting ATPases ATP2B1 and ATP2B4. Interacts with ATP1A1, ATP2A2, KPNB1 and XPO1.</text>
</comment>
<keyword evidence="6" id="KW-0256">Endoplasmic reticulum</keyword>
<comment type="function">
    <text evidence="9">May play a role in intracellular calcium sensing and homeostasis. May act as a negative regulator of plasma membrane calcium-transporting ATPases preventing calcium efflux from the cell.</text>
</comment>
<feature type="transmembrane region" description="Helical" evidence="15">
    <location>
        <begin position="102"/>
        <end position="123"/>
    </location>
</feature>
<dbReference type="FunCoup" id="B3RRI5">
    <property type="interactions" value="211"/>
</dbReference>
<keyword evidence="8 15" id="KW-0472">Membrane</keyword>
<dbReference type="GO" id="GO:0005886">
    <property type="term" value="C:plasma membrane"/>
    <property type="evidence" value="ECO:0007669"/>
    <property type="project" value="UniProtKB-SubCell"/>
</dbReference>
<sequence length="304" mass="33279">MSACVKLAAYDFFLVAAIRSAVQILLLQSAIIKQQKDLSSGCKRPQVYFVLGRTIAGTVSVCCQFYAYQNMNIGDASAIIFSSPFITGILAAILLKERFTVFNLLATLVSFGGIILVARPPFIFRSQADDAPFRFAAASIAFAASIATSIAILNIRKIGNKVDSYVITYYFSIVCFIVPIIIFSITTSYRLPQCGATRWLLIAVGVLGFLGQISFTNAIQLEKATLISIIRTTDVIFGYILELIIFGSSPSLLSIFGSLLIIAGASALALKKWYDIKSDRKDCNQSKTTEQSINQHQDFTETHL</sequence>
<gene>
    <name evidence="17" type="ORF">TRIADDRAFT_54251</name>
</gene>
<evidence type="ECO:0000256" key="5">
    <source>
        <dbReference type="ARBA" id="ARBA00022737"/>
    </source>
</evidence>
<dbReference type="InterPro" id="IPR037185">
    <property type="entry name" value="EmrE-like"/>
</dbReference>
<dbReference type="RefSeq" id="XP_002110347.1">
    <property type="nucleotide sequence ID" value="XM_002110311.1"/>
</dbReference>
<feature type="transmembrane region" description="Helical" evidence="15">
    <location>
        <begin position="199"/>
        <end position="219"/>
    </location>
</feature>
<feature type="transmembrane region" description="Helical" evidence="15">
    <location>
        <begin position="252"/>
        <end position="270"/>
    </location>
</feature>
<keyword evidence="3" id="KW-1003">Cell membrane</keyword>
<evidence type="ECO:0000256" key="15">
    <source>
        <dbReference type="SAM" id="Phobius"/>
    </source>
</evidence>
<dbReference type="Proteomes" id="UP000009022">
    <property type="component" value="Unassembled WGS sequence"/>
</dbReference>
<organism evidence="17 18">
    <name type="scientific">Trichoplax adhaerens</name>
    <name type="common">Trichoplax reptans</name>
    <dbReference type="NCBI Taxonomy" id="10228"/>
    <lineage>
        <taxon>Eukaryota</taxon>
        <taxon>Metazoa</taxon>
        <taxon>Placozoa</taxon>
        <taxon>Uniplacotomia</taxon>
        <taxon>Trichoplacea</taxon>
        <taxon>Trichoplacidae</taxon>
        <taxon>Trichoplax</taxon>
    </lineage>
</organism>
<evidence type="ECO:0000256" key="2">
    <source>
        <dbReference type="ARBA" id="ARBA00004651"/>
    </source>
</evidence>
<feature type="transmembrane region" description="Helical" evidence="15">
    <location>
        <begin position="73"/>
        <end position="95"/>
    </location>
</feature>
<dbReference type="eggNOG" id="KOG4510">
    <property type="taxonomic scope" value="Eukaryota"/>
</dbReference>
<evidence type="ECO:0000313" key="17">
    <source>
        <dbReference type="EMBL" id="EDV26351.1"/>
    </source>
</evidence>
<evidence type="ECO:0000256" key="8">
    <source>
        <dbReference type="ARBA" id="ARBA00023136"/>
    </source>
</evidence>
<dbReference type="InterPro" id="IPR000620">
    <property type="entry name" value="EamA_dom"/>
</dbReference>
<protein>
    <recommendedName>
        <fullName evidence="12">Solute carrier family 35 member G1</fullName>
    </recommendedName>
    <alternativeName>
        <fullName evidence="13">Transmembrane protein 20</fullName>
    </alternativeName>
</protein>
<evidence type="ECO:0000256" key="12">
    <source>
        <dbReference type="ARBA" id="ARBA00074441"/>
    </source>
</evidence>
<accession>B3RRI5</accession>
<dbReference type="InParanoid" id="B3RRI5"/>
<evidence type="ECO:0000256" key="14">
    <source>
        <dbReference type="SAM" id="MobiDB-lite"/>
    </source>
</evidence>
<feature type="domain" description="EamA" evidence="16">
    <location>
        <begin position="8"/>
        <end position="118"/>
    </location>
</feature>
<evidence type="ECO:0000256" key="4">
    <source>
        <dbReference type="ARBA" id="ARBA00022692"/>
    </source>
</evidence>
<dbReference type="OMA" id="RGAHISY"/>
<dbReference type="GO" id="GO:0005789">
    <property type="term" value="C:endoplasmic reticulum membrane"/>
    <property type="evidence" value="ECO:0007669"/>
    <property type="project" value="UniProtKB-SubCell"/>
</dbReference>
<evidence type="ECO:0000256" key="7">
    <source>
        <dbReference type="ARBA" id="ARBA00022989"/>
    </source>
</evidence>
<dbReference type="FunFam" id="1.10.3730.20:FF:000026">
    <property type="entry name" value="Solute carrier family 35, member G1"/>
    <property type="match status" value="1"/>
</dbReference>